<dbReference type="InterPro" id="IPR051326">
    <property type="entry name" value="Kynurenine-oxoglutarate_AT"/>
</dbReference>
<dbReference type="FunFam" id="3.40.640.10:FF:000033">
    <property type="entry name" value="Aspartate aminotransferase"/>
    <property type="match status" value="1"/>
</dbReference>
<evidence type="ECO:0000313" key="7">
    <source>
        <dbReference type="EMBL" id="SER10178.1"/>
    </source>
</evidence>
<comment type="cofactor">
    <cofactor evidence="1">
        <name>pyridoxal 5'-phosphate</name>
        <dbReference type="ChEBI" id="CHEBI:597326"/>
    </cofactor>
</comment>
<feature type="domain" description="Aminotransferase class I/classII large" evidence="6">
    <location>
        <begin position="26"/>
        <end position="379"/>
    </location>
</feature>
<evidence type="ECO:0000259" key="6">
    <source>
        <dbReference type="Pfam" id="PF00155"/>
    </source>
</evidence>
<dbReference type="RefSeq" id="WP_074827986.1">
    <property type="nucleotide sequence ID" value="NZ_FOEV01000012.1"/>
</dbReference>
<dbReference type="EMBL" id="FOEV01000012">
    <property type="protein sequence ID" value="SER10178.1"/>
    <property type="molecule type" value="Genomic_DNA"/>
</dbReference>
<evidence type="ECO:0000256" key="1">
    <source>
        <dbReference type="ARBA" id="ARBA00001933"/>
    </source>
</evidence>
<keyword evidence="3 7" id="KW-0032">Aminotransferase</keyword>
<dbReference type="GO" id="GO:0030170">
    <property type="term" value="F:pyridoxal phosphate binding"/>
    <property type="evidence" value="ECO:0007669"/>
    <property type="project" value="InterPro"/>
</dbReference>
<evidence type="ECO:0000313" key="8">
    <source>
        <dbReference type="Proteomes" id="UP000183210"/>
    </source>
</evidence>
<dbReference type="PANTHER" id="PTHR43807">
    <property type="entry name" value="FI04487P"/>
    <property type="match status" value="1"/>
</dbReference>
<sequence length="382" mass="42348">MIQSKLPSLGVTIFTRMSQLAMETGAINLSQGFPDFDGPDALREAVSRHVIAGHNQYAPMTGLPALREQVARKVATLYGRTVDAEQEVTITPGATQAIFCAIQSVVRSGDEVIVFDPCYDSYAPSVELAGGRCIHLPLALSDFGIDWDRLQAALTSRTRAIVLNTPHNPSGSLVGRDALDRLAALIRDRDVYLISDEVYEHLVFDGAEHASVLTHDELYARAFVISSFGKTYHVTGWKTGYVIAPRELSSELRKIHQYVSFCGVTPLQWALADFMEAHPEHVTELPAFYQAKRDLFCDLLGSSKLAFTRAAGTYFQLADYSAIRDDVSDVEMAEWLTREHGVAAIPISVFYQEAPKDLRLVRFCFAKREETLRLAAEKLCAI</sequence>
<dbReference type="InterPro" id="IPR015424">
    <property type="entry name" value="PyrdxlP-dep_Trfase"/>
</dbReference>
<dbReference type="AlphaFoldDB" id="A0A9X8MFJ7"/>
<dbReference type="PANTHER" id="PTHR43807:SF20">
    <property type="entry name" value="FI04487P"/>
    <property type="match status" value="1"/>
</dbReference>
<dbReference type="InterPro" id="IPR015421">
    <property type="entry name" value="PyrdxlP-dep_Trfase_major"/>
</dbReference>
<comment type="similarity">
    <text evidence="2">Belongs to the class-I pyridoxal-phosphate-dependent aminotransferase family.</text>
</comment>
<organism evidence="7 8">
    <name type="scientific">Pseudomonas lutea</name>
    <dbReference type="NCBI Taxonomy" id="243924"/>
    <lineage>
        <taxon>Bacteria</taxon>
        <taxon>Pseudomonadati</taxon>
        <taxon>Pseudomonadota</taxon>
        <taxon>Gammaproteobacteria</taxon>
        <taxon>Pseudomonadales</taxon>
        <taxon>Pseudomonadaceae</taxon>
        <taxon>Pseudomonas</taxon>
    </lineage>
</organism>
<dbReference type="GO" id="GO:0016212">
    <property type="term" value="F:kynurenine-oxoglutarate transaminase activity"/>
    <property type="evidence" value="ECO:0007669"/>
    <property type="project" value="TreeGrafter"/>
</dbReference>
<dbReference type="SUPFAM" id="SSF53383">
    <property type="entry name" value="PLP-dependent transferases"/>
    <property type="match status" value="1"/>
</dbReference>
<proteinExistence type="inferred from homology"/>
<dbReference type="Proteomes" id="UP000183210">
    <property type="component" value="Unassembled WGS sequence"/>
</dbReference>
<evidence type="ECO:0000256" key="4">
    <source>
        <dbReference type="ARBA" id="ARBA00022679"/>
    </source>
</evidence>
<accession>A0A9X8MFJ7</accession>
<comment type="caution">
    <text evidence="7">The sequence shown here is derived from an EMBL/GenBank/DDBJ whole genome shotgun (WGS) entry which is preliminary data.</text>
</comment>
<dbReference type="Pfam" id="PF00155">
    <property type="entry name" value="Aminotran_1_2"/>
    <property type="match status" value="1"/>
</dbReference>
<dbReference type="CDD" id="cd00609">
    <property type="entry name" value="AAT_like"/>
    <property type="match status" value="1"/>
</dbReference>
<evidence type="ECO:0000256" key="3">
    <source>
        <dbReference type="ARBA" id="ARBA00022576"/>
    </source>
</evidence>
<dbReference type="InterPro" id="IPR004839">
    <property type="entry name" value="Aminotransferase_I/II_large"/>
</dbReference>
<dbReference type="Gene3D" id="3.90.1150.10">
    <property type="entry name" value="Aspartate Aminotransferase, domain 1"/>
    <property type="match status" value="1"/>
</dbReference>
<name>A0A9X8MFJ7_9PSED</name>
<dbReference type="InterPro" id="IPR015422">
    <property type="entry name" value="PyrdxlP-dep_Trfase_small"/>
</dbReference>
<dbReference type="GO" id="GO:0005737">
    <property type="term" value="C:cytoplasm"/>
    <property type="evidence" value="ECO:0007669"/>
    <property type="project" value="TreeGrafter"/>
</dbReference>
<dbReference type="Gene3D" id="3.40.640.10">
    <property type="entry name" value="Type I PLP-dependent aspartate aminotransferase-like (Major domain)"/>
    <property type="match status" value="1"/>
</dbReference>
<evidence type="ECO:0000256" key="5">
    <source>
        <dbReference type="ARBA" id="ARBA00022898"/>
    </source>
</evidence>
<protein>
    <submittedName>
        <fullName evidence="7">Methionine aminotransferase</fullName>
    </submittedName>
</protein>
<reference evidence="7 8" key="1">
    <citation type="submission" date="2016-10" db="EMBL/GenBank/DDBJ databases">
        <authorList>
            <person name="Varghese N."/>
            <person name="Submissions S."/>
        </authorList>
    </citation>
    <scope>NUCLEOTIDE SEQUENCE [LARGE SCALE GENOMIC DNA]</scope>
    <source>
        <strain evidence="7 8">LMG 21974</strain>
    </source>
</reference>
<gene>
    <name evidence="7" type="ORF">SAMN05216409_11275</name>
</gene>
<keyword evidence="5" id="KW-0663">Pyridoxal phosphate</keyword>
<dbReference type="GeneID" id="300267072"/>
<dbReference type="NCBIfam" id="NF006569">
    <property type="entry name" value="PRK09082.1"/>
    <property type="match status" value="1"/>
</dbReference>
<keyword evidence="4" id="KW-0808">Transferase</keyword>
<evidence type="ECO:0000256" key="2">
    <source>
        <dbReference type="ARBA" id="ARBA00007441"/>
    </source>
</evidence>